<keyword evidence="5" id="KW-0805">Transcription regulation</keyword>
<evidence type="ECO:0000256" key="3">
    <source>
        <dbReference type="ARBA" id="ARBA00022723"/>
    </source>
</evidence>
<dbReference type="InterPro" id="IPR017855">
    <property type="entry name" value="SMAD-like_dom_sf"/>
</dbReference>
<name>A0A368GPG0_ANCCA</name>
<dbReference type="GO" id="GO:0030154">
    <property type="term" value="P:cell differentiation"/>
    <property type="evidence" value="ECO:0007669"/>
    <property type="project" value="TreeGrafter"/>
</dbReference>
<dbReference type="InterPro" id="IPR008984">
    <property type="entry name" value="SMAD_FHA_dom_sf"/>
</dbReference>
<evidence type="ECO:0000256" key="5">
    <source>
        <dbReference type="ARBA" id="ARBA00023015"/>
    </source>
</evidence>
<dbReference type="GO" id="GO:0046872">
    <property type="term" value="F:metal ion binding"/>
    <property type="evidence" value="ECO:0007669"/>
    <property type="project" value="UniProtKB-KW"/>
</dbReference>
<dbReference type="Gene3D" id="2.60.200.10">
    <property type="match status" value="1"/>
</dbReference>
<dbReference type="GO" id="GO:0000978">
    <property type="term" value="F:RNA polymerase II cis-regulatory region sequence-specific DNA binding"/>
    <property type="evidence" value="ECO:0007669"/>
    <property type="project" value="TreeGrafter"/>
</dbReference>
<evidence type="ECO:0000259" key="8">
    <source>
        <dbReference type="PROSITE" id="PS51075"/>
    </source>
</evidence>
<organism evidence="10 11">
    <name type="scientific">Ancylostoma caninum</name>
    <name type="common">Dog hookworm</name>
    <dbReference type="NCBI Taxonomy" id="29170"/>
    <lineage>
        <taxon>Eukaryota</taxon>
        <taxon>Metazoa</taxon>
        <taxon>Ecdysozoa</taxon>
        <taxon>Nematoda</taxon>
        <taxon>Chromadorea</taxon>
        <taxon>Rhabditida</taxon>
        <taxon>Rhabditina</taxon>
        <taxon>Rhabditomorpha</taxon>
        <taxon>Strongyloidea</taxon>
        <taxon>Ancylostomatidae</taxon>
        <taxon>Ancylostomatinae</taxon>
        <taxon>Ancylostoma</taxon>
    </lineage>
</organism>
<dbReference type="PANTHER" id="PTHR13703">
    <property type="entry name" value="SMAD"/>
    <property type="match status" value="1"/>
</dbReference>
<dbReference type="STRING" id="29170.A0A368GPG0"/>
<dbReference type="PANTHER" id="PTHR13703:SF61">
    <property type="entry name" value="PROTEIN MOTHERS AGAINST DPP"/>
    <property type="match status" value="1"/>
</dbReference>
<dbReference type="GO" id="GO:0060395">
    <property type="term" value="P:SMAD protein signal transduction"/>
    <property type="evidence" value="ECO:0007669"/>
    <property type="project" value="TreeGrafter"/>
</dbReference>
<dbReference type="OrthoDB" id="5794312at2759"/>
<protein>
    <submittedName>
        <fullName evidence="10">MH1 domain protein</fullName>
    </submittedName>
</protein>
<dbReference type="GO" id="GO:0050793">
    <property type="term" value="P:regulation of developmental process"/>
    <property type="evidence" value="ECO:0007669"/>
    <property type="project" value="UniProtKB-ARBA"/>
</dbReference>
<reference evidence="10 11" key="1">
    <citation type="submission" date="2014-10" db="EMBL/GenBank/DDBJ databases">
        <title>Draft genome of the hookworm Ancylostoma caninum.</title>
        <authorList>
            <person name="Mitreva M."/>
        </authorList>
    </citation>
    <scope>NUCLEOTIDE SEQUENCE [LARGE SCALE GENOMIC DNA]</scope>
    <source>
        <strain evidence="10 11">Baltimore</strain>
    </source>
</reference>
<comment type="caution">
    <text evidence="10">The sequence shown here is derived from an EMBL/GenBank/DDBJ whole genome shotgun (WGS) entry which is preliminary data.</text>
</comment>
<comment type="subcellular location">
    <subcellularLocation>
        <location evidence="1">Nucleus</location>
    </subcellularLocation>
</comment>
<dbReference type="SUPFAM" id="SSF49879">
    <property type="entry name" value="SMAD/FHA domain"/>
    <property type="match status" value="1"/>
</dbReference>
<dbReference type="Proteomes" id="UP000252519">
    <property type="component" value="Unassembled WGS sequence"/>
</dbReference>
<dbReference type="GO" id="GO:0009791">
    <property type="term" value="P:post-embryonic development"/>
    <property type="evidence" value="ECO:0007669"/>
    <property type="project" value="UniProtKB-ARBA"/>
</dbReference>
<feature type="domain" description="MH2" evidence="9">
    <location>
        <begin position="138"/>
        <end position="240"/>
    </location>
</feature>
<gene>
    <name evidence="10" type="ORF">ANCCAN_07722</name>
</gene>
<dbReference type="InterPro" id="IPR001132">
    <property type="entry name" value="SMAD_dom_Dwarfin-type"/>
</dbReference>
<keyword evidence="11" id="KW-1185">Reference proteome</keyword>
<dbReference type="GO" id="GO:0051239">
    <property type="term" value="P:regulation of multicellular organismal process"/>
    <property type="evidence" value="ECO:0007669"/>
    <property type="project" value="UniProtKB-ARBA"/>
</dbReference>
<feature type="non-terminal residue" evidence="10">
    <location>
        <position position="1"/>
    </location>
</feature>
<keyword evidence="6" id="KW-0804">Transcription</keyword>
<dbReference type="PROSITE" id="PS51076">
    <property type="entry name" value="MH2"/>
    <property type="match status" value="1"/>
</dbReference>
<dbReference type="GO" id="GO:0000981">
    <property type="term" value="F:DNA-binding transcription factor activity, RNA polymerase II-specific"/>
    <property type="evidence" value="ECO:0007669"/>
    <property type="project" value="TreeGrafter"/>
</dbReference>
<evidence type="ECO:0000256" key="4">
    <source>
        <dbReference type="ARBA" id="ARBA00022833"/>
    </source>
</evidence>
<dbReference type="EMBL" id="JOJR01000083">
    <property type="protein sequence ID" value="RCN46262.1"/>
    <property type="molecule type" value="Genomic_DNA"/>
</dbReference>
<dbReference type="InterPro" id="IPR036578">
    <property type="entry name" value="SMAD_MH1_sf"/>
</dbReference>
<dbReference type="Pfam" id="PF03166">
    <property type="entry name" value="MH2"/>
    <property type="match status" value="1"/>
</dbReference>
<dbReference type="SMART" id="SM00523">
    <property type="entry name" value="DWA"/>
    <property type="match status" value="1"/>
</dbReference>
<dbReference type="InterPro" id="IPR013019">
    <property type="entry name" value="MAD_homology_MH1"/>
</dbReference>
<dbReference type="InterPro" id="IPR013790">
    <property type="entry name" value="Dwarfin"/>
</dbReference>
<dbReference type="Gene3D" id="3.90.520.10">
    <property type="entry name" value="SMAD MH1 domain"/>
    <property type="match status" value="1"/>
</dbReference>
<evidence type="ECO:0000256" key="6">
    <source>
        <dbReference type="ARBA" id="ARBA00023163"/>
    </source>
</evidence>
<evidence type="ECO:0000256" key="1">
    <source>
        <dbReference type="ARBA" id="ARBA00004123"/>
    </source>
</evidence>
<dbReference type="Pfam" id="PF03165">
    <property type="entry name" value="MH1"/>
    <property type="match status" value="1"/>
</dbReference>
<evidence type="ECO:0000256" key="2">
    <source>
        <dbReference type="ARBA" id="ARBA00005545"/>
    </source>
</evidence>
<dbReference type="PROSITE" id="PS51075">
    <property type="entry name" value="MH1"/>
    <property type="match status" value="1"/>
</dbReference>
<dbReference type="AlphaFoldDB" id="A0A368GPG0"/>
<keyword evidence="3" id="KW-0479">Metal-binding</keyword>
<dbReference type="GO" id="GO:0071144">
    <property type="term" value="C:heteromeric SMAD protein complex"/>
    <property type="evidence" value="ECO:0007669"/>
    <property type="project" value="TreeGrafter"/>
</dbReference>
<evidence type="ECO:0000313" key="11">
    <source>
        <dbReference type="Proteomes" id="UP000252519"/>
    </source>
</evidence>
<dbReference type="GO" id="GO:0009653">
    <property type="term" value="P:anatomical structure morphogenesis"/>
    <property type="evidence" value="ECO:0007669"/>
    <property type="project" value="TreeGrafter"/>
</dbReference>
<accession>A0A368GPG0</accession>
<proteinExistence type="inferred from homology"/>
<feature type="domain" description="MH1" evidence="8">
    <location>
        <begin position="1"/>
        <end position="60"/>
    </location>
</feature>
<evidence type="ECO:0000256" key="7">
    <source>
        <dbReference type="ARBA" id="ARBA00023242"/>
    </source>
</evidence>
<keyword evidence="4" id="KW-0862">Zinc</keyword>
<sequence>LIRIQALPHVIYCRVYRWPDLQSHHELKAIDSCRYCYDSGQKEICINPYHYRRIESDGVLPPVLVPRYSELPPPSIPPGIRRMQAMEASGSSMPQNVEIAGLFNHSQFNQMQVDDADGYSFSPSVPTVAVQCVQPEHWATISYYEMNTRVGEQIRVTSSPVFIDGYTDPTNNPQKISLGLFSNVNRNPPIENTRRRKTDLCPAPGHTVRGVRVRLGDIRPVAELQLHPRLPPHHRSQNRQ</sequence>
<dbReference type="GO" id="GO:0070411">
    <property type="term" value="F:I-SMAD binding"/>
    <property type="evidence" value="ECO:0007669"/>
    <property type="project" value="TreeGrafter"/>
</dbReference>
<dbReference type="InterPro" id="IPR003619">
    <property type="entry name" value="MAD_homology1_Dwarfin-type"/>
</dbReference>
<keyword evidence="7" id="KW-0539">Nucleus</keyword>
<evidence type="ECO:0000313" key="10">
    <source>
        <dbReference type="EMBL" id="RCN46262.1"/>
    </source>
</evidence>
<evidence type="ECO:0000259" key="9">
    <source>
        <dbReference type="PROSITE" id="PS51076"/>
    </source>
</evidence>
<dbReference type="GO" id="GO:0030509">
    <property type="term" value="P:BMP signaling pathway"/>
    <property type="evidence" value="ECO:0007669"/>
    <property type="project" value="TreeGrafter"/>
</dbReference>
<comment type="similarity">
    <text evidence="2">Belongs to the dwarfin/SMAD family.</text>
</comment>
<dbReference type="SUPFAM" id="SSF56366">
    <property type="entry name" value="SMAD MH1 domain"/>
    <property type="match status" value="1"/>
</dbReference>